<reference evidence="1" key="2">
    <citation type="submission" date="2020-11" db="EMBL/GenBank/DDBJ databases">
        <authorList>
            <person name="McCartney M.A."/>
            <person name="Auch B."/>
            <person name="Kono T."/>
            <person name="Mallez S."/>
            <person name="Becker A."/>
            <person name="Gohl D.M."/>
            <person name="Silverstein K.A.T."/>
            <person name="Koren S."/>
            <person name="Bechman K.B."/>
            <person name="Herman A."/>
            <person name="Abrahante J.E."/>
            <person name="Garbe J."/>
        </authorList>
    </citation>
    <scope>NUCLEOTIDE SEQUENCE</scope>
    <source>
        <strain evidence="1">Duluth1</strain>
        <tissue evidence="1">Whole animal</tissue>
    </source>
</reference>
<proteinExistence type="predicted"/>
<dbReference type="AlphaFoldDB" id="A0A9D4MW51"/>
<dbReference type="Proteomes" id="UP000828390">
    <property type="component" value="Unassembled WGS sequence"/>
</dbReference>
<protein>
    <submittedName>
        <fullName evidence="1">Uncharacterized protein</fullName>
    </submittedName>
</protein>
<evidence type="ECO:0000313" key="1">
    <source>
        <dbReference type="EMBL" id="KAH3883001.1"/>
    </source>
</evidence>
<comment type="caution">
    <text evidence="1">The sequence shown here is derived from an EMBL/GenBank/DDBJ whole genome shotgun (WGS) entry which is preliminary data.</text>
</comment>
<gene>
    <name evidence="1" type="ORF">DPMN_006949</name>
</gene>
<organism evidence="1 2">
    <name type="scientific">Dreissena polymorpha</name>
    <name type="common">Zebra mussel</name>
    <name type="synonym">Mytilus polymorpha</name>
    <dbReference type="NCBI Taxonomy" id="45954"/>
    <lineage>
        <taxon>Eukaryota</taxon>
        <taxon>Metazoa</taxon>
        <taxon>Spiralia</taxon>
        <taxon>Lophotrochozoa</taxon>
        <taxon>Mollusca</taxon>
        <taxon>Bivalvia</taxon>
        <taxon>Autobranchia</taxon>
        <taxon>Heteroconchia</taxon>
        <taxon>Euheterodonta</taxon>
        <taxon>Imparidentia</taxon>
        <taxon>Neoheterodontei</taxon>
        <taxon>Myida</taxon>
        <taxon>Dreissenoidea</taxon>
        <taxon>Dreissenidae</taxon>
        <taxon>Dreissena</taxon>
    </lineage>
</organism>
<reference evidence="1" key="1">
    <citation type="journal article" date="2019" name="bioRxiv">
        <title>The Genome of the Zebra Mussel, Dreissena polymorpha: A Resource for Invasive Species Research.</title>
        <authorList>
            <person name="McCartney M.A."/>
            <person name="Auch B."/>
            <person name="Kono T."/>
            <person name="Mallez S."/>
            <person name="Zhang Y."/>
            <person name="Obille A."/>
            <person name="Becker A."/>
            <person name="Abrahante J.E."/>
            <person name="Garbe J."/>
            <person name="Badalamenti J.P."/>
            <person name="Herman A."/>
            <person name="Mangelson H."/>
            <person name="Liachko I."/>
            <person name="Sullivan S."/>
            <person name="Sone E.D."/>
            <person name="Koren S."/>
            <person name="Silverstein K.A.T."/>
            <person name="Beckman K.B."/>
            <person name="Gohl D.M."/>
        </authorList>
    </citation>
    <scope>NUCLEOTIDE SEQUENCE</scope>
    <source>
        <strain evidence="1">Duluth1</strain>
        <tissue evidence="1">Whole animal</tissue>
    </source>
</reference>
<sequence length="86" mass="10068">MLKPNGCQTFQEYSQNVFMPFVAREKQSVSRVNIVWDEYRTNSLKSATRGKRGHGIRRRARFQSSWKLGSISSSERKLNRAIRIFS</sequence>
<name>A0A9D4MW51_DREPO</name>
<dbReference type="EMBL" id="JAIWYP010000001">
    <property type="protein sequence ID" value="KAH3883001.1"/>
    <property type="molecule type" value="Genomic_DNA"/>
</dbReference>
<evidence type="ECO:0000313" key="2">
    <source>
        <dbReference type="Proteomes" id="UP000828390"/>
    </source>
</evidence>
<keyword evidence="2" id="KW-1185">Reference proteome</keyword>
<accession>A0A9D4MW51</accession>